<dbReference type="Proteomes" id="UP000184731">
    <property type="component" value="Chromosome"/>
</dbReference>
<evidence type="ECO:0000256" key="1">
    <source>
        <dbReference type="ARBA" id="ARBA00022692"/>
    </source>
</evidence>
<gene>
    <name evidence="5" type="ORF">AXG55_04590</name>
</gene>
<dbReference type="InterPro" id="IPR036259">
    <property type="entry name" value="MFS_trans_sf"/>
</dbReference>
<feature type="transmembrane region" description="Helical" evidence="4">
    <location>
        <begin position="175"/>
        <end position="195"/>
    </location>
</feature>
<keyword evidence="3 4" id="KW-0472">Membrane</keyword>
<dbReference type="RefSeq" id="WP_148696947.1">
    <property type="nucleotide sequence ID" value="NZ_CP017834.1"/>
</dbReference>
<feature type="transmembrane region" description="Helical" evidence="4">
    <location>
        <begin position="302"/>
        <end position="323"/>
    </location>
</feature>
<feature type="transmembrane region" description="Helical" evidence="4">
    <location>
        <begin position="50"/>
        <end position="69"/>
    </location>
</feature>
<sequence length="394" mass="44741">MINNKYFPFSLLLLAEAFERFAYFFVSFILIFFISATVENGGLGFTHEVTIKIGTYFSFGILFLPLLVAPFIDKKIGYFNGAFWGGISLILCYFLAFISTYFLSWIIFVSLILCVIGSALLKPSVSVLVGRLTQFSSHSQDMGYILFIIIVNVASLSSAYASAKFVNAWGSFKPVFILSMIFMLFYSFIIFYLNKNFPLKETTVEKNNSFHESKKFIPMLLILSLMIGISTTISSKIFSFPDSLLFWSAFVIGMVGLFYFWKKSFLFIKKRYTILTCISFIIFMIMNLFLKNFGSMSSFLPGIFSSLDMLINFFIFPLLLSFLSRSVPLSGQATFQALAFFFFSISSIMTNNYLPYLGLSSKGNLGLLSCSLVLIVSLTFVLFMKWQNNTLKNT</sequence>
<evidence type="ECO:0000256" key="3">
    <source>
        <dbReference type="ARBA" id="ARBA00023136"/>
    </source>
</evidence>
<feature type="transmembrane region" description="Helical" evidence="4">
    <location>
        <begin position="76"/>
        <end position="96"/>
    </location>
</feature>
<proteinExistence type="predicted"/>
<dbReference type="OrthoDB" id="5351355at2"/>
<reference evidence="5 6" key="1">
    <citation type="submission" date="2016-10" db="EMBL/GenBank/DDBJ databases">
        <title>Silvanigrella aquatica sp. nov., isolated from a freshwater lake located in the Black Forest, Germany, description of Silvanigrellaceae fam. nov., Silvanigrellales ord. nov., reclassification of the order Bdellovibrionales in the class Oligoflexia, reclassification of the families Bacteriovoracaceae and Halobacteriovoraceae in the new order Bacteriovoracales ord. nov., and reclassification of the family Pseudobacteriovoracaceae in the order Oligoflexiales.</title>
        <authorList>
            <person name="Hahn M.W."/>
            <person name="Schmidt J."/>
            <person name="Koll U."/>
            <person name="Rohde M."/>
            <person name="Verbag S."/>
            <person name="Pitt A."/>
            <person name="Nakai R."/>
            <person name="Naganuma T."/>
            <person name="Lang E."/>
        </authorList>
    </citation>
    <scope>NUCLEOTIDE SEQUENCE [LARGE SCALE GENOMIC DNA]</scope>
    <source>
        <strain evidence="5 6">MWH-Nonnen-W8red</strain>
    </source>
</reference>
<evidence type="ECO:0008006" key="7">
    <source>
        <dbReference type="Google" id="ProtNLM"/>
    </source>
</evidence>
<feature type="transmembrane region" description="Helical" evidence="4">
    <location>
        <begin position="21"/>
        <end position="38"/>
    </location>
</feature>
<organism evidence="5 6">
    <name type="scientific">Silvanigrella aquatica</name>
    <dbReference type="NCBI Taxonomy" id="1915309"/>
    <lineage>
        <taxon>Bacteria</taxon>
        <taxon>Pseudomonadati</taxon>
        <taxon>Bdellovibrionota</taxon>
        <taxon>Oligoflexia</taxon>
        <taxon>Silvanigrellales</taxon>
        <taxon>Silvanigrellaceae</taxon>
        <taxon>Silvanigrella</taxon>
    </lineage>
</organism>
<feature type="transmembrane region" description="Helical" evidence="4">
    <location>
        <begin position="142"/>
        <end position="163"/>
    </location>
</feature>
<protein>
    <recommendedName>
        <fullName evidence="7">Major facilitator superfamily (MFS) profile domain-containing protein</fullName>
    </recommendedName>
</protein>
<feature type="transmembrane region" description="Helical" evidence="4">
    <location>
        <begin position="366"/>
        <end position="384"/>
    </location>
</feature>
<feature type="transmembrane region" description="Helical" evidence="4">
    <location>
        <begin position="102"/>
        <end position="121"/>
    </location>
</feature>
<dbReference type="GO" id="GO:0022857">
    <property type="term" value="F:transmembrane transporter activity"/>
    <property type="evidence" value="ECO:0007669"/>
    <property type="project" value="InterPro"/>
</dbReference>
<accession>A0A1L4CZ46</accession>
<keyword evidence="6" id="KW-1185">Reference proteome</keyword>
<dbReference type="SUPFAM" id="SSF103473">
    <property type="entry name" value="MFS general substrate transporter"/>
    <property type="match status" value="1"/>
</dbReference>
<feature type="transmembrane region" description="Helical" evidence="4">
    <location>
        <begin position="273"/>
        <end position="290"/>
    </location>
</feature>
<evidence type="ECO:0000313" key="5">
    <source>
        <dbReference type="EMBL" id="APJ03218.1"/>
    </source>
</evidence>
<feature type="transmembrane region" description="Helical" evidence="4">
    <location>
        <begin position="244"/>
        <end position="261"/>
    </location>
</feature>
<keyword evidence="2 4" id="KW-1133">Transmembrane helix</keyword>
<feature type="transmembrane region" description="Helical" evidence="4">
    <location>
        <begin position="335"/>
        <end position="354"/>
    </location>
</feature>
<dbReference type="Pfam" id="PF07690">
    <property type="entry name" value="MFS_1"/>
    <property type="match status" value="1"/>
</dbReference>
<evidence type="ECO:0000256" key="2">
    <source>
        <dbReference type="ARBA" id="ARBA00022989"/>
    </source>
</evidence>
<dbReference type="Gene3D" id="1.20.1250.20">
    <property type="entry name" value="MFS general substrate transporter like domains"/>
    <property type="match status" value="1"/>
</dbReference>
<evidence type="ECO:0000256" key="4">
    <source>
        <dbReference type="SAM" id="Phobius"/>
    </source>
</evidence>
<dbReference type="AlphaFoldDB" id="A0A1L4CZ46"/>
<dbReference type="KEGG" id="saqi:AXG55_04590"/>
<feature type="transmembrane region" description="Helical" evidence="4">
    <location>
        <begin position="216"/>
        <end position="238"/>
    </location>
</feature>
<dbReference type="EMBL" id="CP017834">
    <property type="protein sequence ID" value="APJ03218.1"/>
    <property type="molecule type" value="Genomic_DNA"/>
</dbReference>
<dbReference type="InterPro" id="IPR011701">
    <property type="entry name" value="MFS"/>
</dbReference>
<evidence type="ECO:0000313" key="6">
    <source>
        <dbReference type="Proteomes" id="UP000184731"/>
    </source>
</evidence>
<dbReference type="STRING" id="1915309.AXG55_04590"/>
<keyword evidence="1 4" id="KW-0812">Transmembrane</keyword>
<name>A0A1L4CZ46_9BACT</name>